<keyword evidence="5" id="KW-1185">Reference proteome</keyword>
<accession>A0ABQ9FA33</accession>
<evidence type="ECO:0000313" key="5">
    <source>
        <dbReference type="Proteomes" id="UP001217089"/>
    </source>
</evidence>
<comment type="similarity">
    <text evidence="1">Belongs to the sulfotransferase 1 family.</text>
</comment>
<feature type="domain" description="Sulfotransferase" evidence="3">
    <location>
        <begin position="104"/>
        <end position="191"/>
    </location>
</feature>
<dbReference type="Gene3D" id="3.40.50.300">
    <property type="entry name" value="P-loop containing nucleotide triphosphate hydrolases"/>
    <property type="match status" value="2"/>
</dbReference>
<dbReference type="Proteomes" id="UP001217089">
    <property type="component" value="Unassembled WGS sequence"/>
</dbReference>
<evidence type="ECO:0000256" key="1">
    <source>
        <dbReference type="ARBA" id="ARBA00005771"/>
    </source>
</evidence>
<reference evidence="4 5" key="1">
    <citation type="submission" date="2022-12" db="EMBL/GenBank/DDBJ databases">
        <title>Chromosome-level genome of Tegillarca granosa.</title>
        <authorList>
            <person name="Kim J."/>
        </authorList>
    </citation>
    <scope>NUCLEOTIDE SEQUENCE [LARGE SCALE GENOMIC DNA]</scope>
    <source>
        <strain evidence="4">Teg-2019</strain>
        <tissue evidence="4">Adductor muscle</tissue>
    </source>
</reference>
<proteinExistence type="inferred from homology"/>
<dbReference type="InterPro" id="IPR000863">
    <property type="entry name" value="Sulfotransferase_dom"/>
</dbReference>
<keyword evidence="2" id="KW-0808">Transferase</keyword>
<protein>
    <recommendedName>
        <fullName evidence="3">Sulfotransferase domain-containing protein</fullName>
    </recommendedName>
</protein>
<dbReference type="InterPro" id="IPR027417">
    <property type="entry name" value="P-loop_NTPase"/>
</dbReference>
<organism evidence="4 5">
    <name type="scientific">Tegillarca granosa</name>
    <name type="common">Malaysian cockle</name>
    <name type="synonym">Anadara granosa</name>
    <dbReference type="NCBI Taxonomy" id="220873"/>
    <lineage>
        <taxon>Eukaryota</taxon>
        <taxon>Metazoa</taxon>
        <taxon>Spiralia</taxon>
        <taxon>Lophotrochozoa</taxon>
        <taxon>Mollusca</taxon>
        <taxon>Bivalvia</taxon>
        <taxon>Autobranchia</taxon>
        <taxon>Pteriomorphia</taxon>
        <taxon>Arcoida</taxon>
        <taxon>Arcoidea</taxon>
        <taxon>Arcidae</taxon>
        <taxon>Tegillarca</taxon>
    </lineage>
</organism>
<comment type="caution">
    <text evidence="4">The sequence shown here is derived from an EMBL/GenBank/DDBJ whole genome shotgun (WGS) entry which is preliminary data.</text>
</comment>
<dbReference type="SUPFAM" id="SSF52540">
    <property type="entry name" value="P-loop containing nucleoside triphosphate hydrolases"/>
    <property type="match status" value="1"/>
</dbReference>
<gene>
    <name evidence="4" type="ORF">KUTeg_008790</name>
</gene>
<name>A0ABQ9FA33_TEGGR</name>
<sequence length="198" mass="23137">MVLKKSTEFAPLFAFAENFTKEGLEKLQNPRVICTHLPLRFLPPKVIGTAKIICVFRNPKDVAVSLHNYIRHINFIDYKASWNDYLTLFVNGDVPCGNWFDHNLLENVSKVADFLGVKLGPELTTEITNKCDFKIQYEERTTNVHEIIARLTKDTPNFLYRKGEVGEWKNWFTVAQSEEFDKMYHERMKNSNLNLRFS</sequence>
<feature type="domain" description="Sulfotransferase" evidence="3">
    <location>
        <begin position="21"/>
        <end position="102"/>
    </location>
</feature>
<dbReference type="EMBL" id="JARBDR010000342">
    <property type="protein sequence ID" value="KAJ8314229.1"/>
    <property type="molecule type" value="Genomic_DNA"/>
</dbReference>
<evidence type="ECO:0000256" key="2">
    <source>
        <dbReference type="ARBA" id="ARBA00022679"/>
    </source>
</evidence>
<dbReference type="PANTHER" id="PTHR11783">
    <property type="entry name" value="SULFOTRANSFERASE SULT"/>
    <property type="match status" value="1"/>
</dbReference>
<evidence type="ECO:0000259" key="3">
    <source>
        <dbReference type="Pfam" id="PF00685"/>
    </source>
</evidence>
<dbReference type="Pfam" id="PF00685">
    <property type="entry name" value="Sulfotransfer_1"/>
    <property type="match status" value="2"/>
</dbReference>
<evidence type="ECO:0000313" key="4">
    <source>
        <dbReference type="EMBL" id="KAJ8314229.1"/>
    </source>
</evidence>